<comment type="similarity">
    <text evidence="1">Belongs to the FAD-binding monooxygenase family.</text>
</comment>
<dbReference type="OrthoDB" id="4328825at2"/>
<dbReference type="GO" id="GO:0050661">
    <property type="term" value="F:NADP binding"/>
    <property type="evidence" value="ECO:0007669"/>
    <property type="project" value="InterPro"/>
</dbReference>
<dbReference type="GO" id="GO:0050660">
    <property type="term" value="F:flavin adenine dinucleotide binding"/>
    <property type="evidence" value="ECO:0007669"/>
    <property type="project" value="InterPro"/>
</dbReference>
<dbReference type="PANTHER" id="PTHR42877:SF4">
    <property type="entry name" value="FAD_NAD(P)-BINDING DOMAIN-CONTAINING PROTEIN-RELATED"/>
    <property type="match status" value="1"/>
</dbReference>
<dbReference type="PANTHER" id="PTHR42877">
    <property type="entry name" value="L-ORNITHINE N(5)-MONOOXYGENASE-RELATED"/>
    <property type="match status" value="1"/>
</dbReference>
<dbReference type="InterPro" id="IPR036188">
    <property type="entry name" value="FAD/NAD-bd_sf"/>
</dbReference>
<keyword evidence="6" id="KW-1185">Reference proteome</keyword>
<keyword evidence="2" id="KW-0285">Flavoprotein</keyword>
<name>A0A4Y3QUB5_STRCI</name>
<protein>
    <submittedName>
        <fullName evidence="5">4-hydroxyacetophenone monooxygenase</fullName>
    </submittedName>
</protein>
<dbReference type="SUPFAM" id="SSF51905">
    <property type="entry name" value="FAD/NAD(P)-binding domain"/>
    <property type="match status" value="2"/>
</dbReference>
<dbReference type="AlphaFoldDB" id="A0A4Y3QUB5"/>
<keyword evidence="5" id="KW-0503">Monooxygenase</keyword>
<comment type="caution">
    <text evidence="5">The sequence shown here is derived from an EMBL/GenBank/DDBJ whole genome shotgun (WGS) entry which is preliminary data.</text>
</comment>
<dbReference type="Pfam" id="PF00743">
    <property type="entry name" value="FMO-like"/>
    <property type="match status" value="1"/>
</dbReference>
<evidence type="ECO:0000313" key="5">
    <source>
        <dbReference type="EMBL" id="GEB47988.1"/>
    </source>
</evidence>
<keyword evidence="4" id="KW-0560">Oxidoreductase</keyword>
<dbReference type="InterPro" id="IPR020946">
    <property type="entry name" value="Flavin_mOase-like"/>
</dbReference>
<gene>
    <name evidence="5" type="ORF">SCA03_05390</name>
</gene>
<evidence type="ECO:0000256" key="3">
    <source>
        <dbReference type="ARBA" id="ARBA00022827"/>
    </source>
</evidence>
<evidence type="ECO:0000313" key="6">
    <source>
        <dbReference type="Proteomes" id="UP000319210"/>
    </source>
</evidence>
<evidence type="ECO:0000256" key="2">
    <source>
        <dbReference type="ARBA" id="ARBA00022630"/>
    </source>
</evidence>
<evidence type="ECO:0000256" key="4">
    <source>
        <dbReference type="ARBA" id="ARBA00023002"/>
    </source>
</evidence>
<reference evidence="5 6" key="1">
    <citation type="submission" date="2019-06" db="EMBL/GenBank/DDBJ databases">
        <title>Whole genome shotgun sequence of Streptomyces cacaoi subsp. cacaoi NBRC 12748.</title>
        <authorList>
            <person name="Hosoyama A."/>
            <person name="Uohara A."/>
            <person name="Ohji S."/>
            <person name="Ichikawa N."/>
        </authorList>
    </citation>
    <scope>NUCLEOTIDE SEQUENCE [LARGE SCALE GENOMIC DNA]</scope>
    <source>
        <strain evidence="5 6">NBRC 12748</strain>
    </source>
</reference>
<dbReference type="Gene3D" id="3.50.50.60">
    <property type="entry name" value="FAD/NAD(P)-binding domain"/>
    <property type="match status" value="3"/>
</dbReference>
<sequence length="490" mass="54312">MSSSPVRTDVVVVGAGMSGLCQAVELRRAGLDFVVLEKADDLGGTWRDNTYPGASCDVESHLYAYSFARNPGWSSTFARQPEILAYLHRVAARRGVLPHFRFGTDVRGARWDEAAGTWTVTTAQGATYVSRFLVLGVGGLHTPRTPTPPGSEAFRGPVWHSSRWNHDADLAGKHVAVVGVGASGVQIIPELARRAAGVTVFQRTPAWVLPKPDVSHPAWRKRLFRLLPWAQDLYRLRIHVRREMRGIGFHHRPDALRVAEDLIRGLIDRHIDDPGLRETLTPHYRLGCKRVLLSDDYYPALNSPHVRVVSGGPAALRPGGVVDEAGTEHRADALVYATGFDLAGSFDRIRVEGTGGRLLHDTWSTGMYAYNGVAVSGFPNMFLLLGPNGFVPYTGVVTSIEAQARYVVRAVRALRSSRARALVVRPEAERRFLEGVRRQYGRTVWAVGGCRSWYQSESAAGTVLWPDSTTRYRRQLRTVRRKDFAFLGTR</sequence>
<dbReference type="GO" id="GO:0004499">
    <property type="term" value="F:N,N-dimethylaniline monooxygenase activity"/>
    <property type="evidence" value="ECO:0007669"/>
    <property type="project" value="InterPro"/>
</dbReference>
<dbReference type="InterPro" id="IPR051209">
    <property type="entry name" value="FAD-bind_Monooxygenase_sf"/>
</dbReference>
<organism evidence="5 6">
    <name type="scientific">Streptomyces cacaoi</name>
    <dbReference type="NCBI Taxonomy" id="1898"/>
    <lineage>
        <taxon>Bacteria</taxon>
        <taxon>Bacillati</taxon>
        <taxon>Actinomycetota</taxon>
        <taxon>Actinomycetes</taxon>
        <taxon>Kitasatosporales</taxon>
        <taxon>Streptomycetaceae</taxon>
        <taxon>Streptomyces</taxon>
    </lineage>
</organism>
<dbReference type="RefSeq" id="WP_086816350.1">
    <property type="nucleotide sequence ID" value="NZ_BJMM01000002.1"/>
</dbReference>
<keyword evidence="3" id="KW-0274">FAD</keyword>
<dbReference type="EMBL" id="BJMM01000002">
    <property type="protein sequence ID" value="GEB47988.1"/>
    <property type="molecule type" value="Genomic_DNA"/>
</dbReference>
<accession>A0A4Y3QUB5</accession>
<proteinExistence type="inferred from homology"/>
<dbReference type="InterPro" id="IPR000960">
    <property type="entry name" value="Flavin_mOase"/>
</dbReference>
<evidence type="ECO:0000256" key="1">
    <source>
        <dbReference type="ARBA" id="ARBA00010139"/>
    </source>
</evidence>
<dbReference type="Proteomes" id="UP000319210">
    <property type="component" value="Unassembled WGS sequence"/>
</dbReference>
<dbReference type="PRINTS" id="PR00370">
    <property type="entry name" value="FMOXYGENASE"/>
</dbReference>